<feature type="transmembrane region" description="Helical" evidence="6">
    <location>
        <begin position="365"/>
        <end position="384"/>
    </location>
</feature>
<evidence type="ECO:0000313" key="8">
    <source>
        <dbReference type="Proteomes" id="UP001629113"/>
    </source>
</evidence>
<feature type="transmembrane region" description="Helical" evidence="6">
    <location>
        <begin position="127"/>
        <end position="150"/>
    </location>
</feature>
<evidence type="ECO:0000256" key="3">
    <source>
        <dbReference type="ARBA" id="ARBA00022692"/>
    </source>
</evidence>
<feature type="transmembrane region" description="Helical" evidence="6">
    <location>
        <begin position="436"/>
        <end position="457"/>
    </location>
</feature>
<dbReference type="InterPro" id="IPR012681">
    <property type="entry name" value="NCS1"/>
</dbReference>
<evidence type="ECO:0000313" key="7">
    <source>
        <dbReference type="EMBL" id="KAL3422118.1"/>
    </source>
</evidence>
<evidence type="ECO:0000256" key="1">
    <source>
        <dbReference type="ARBA" id="ARBA00004141"/>
    </source>
</evidence>
<evidence type="ECO:0000256" key="2">
    <source>
        <dbReference type="ARBA" id="ARBA00008974"/>
    </source>
</evidence>
<proteinExistence type="inferred from homology"/>
<dbReference type="Pfam" id="PF02133">
    <property type="entry name" value="Transp_cyt_pur"/>
    <property type="match status" value="1"/>
</dbReference>
<protein>
    <submittedName>
        <fullName evidence="7">NCS1 nucleoside transporter</fullName>
    </submittedName>
</protein>
<evidence type="ECO:0000256" key="5">
    <source>
        <dbReference type="ARBA" id="ARBA00023136"/>
    </source>
</evidence>
<dbReference type="InterPro" id="IPR045225">
    <property type="entry name" value="Uracil/uridine/allantoin_perm"/>
</dbReference>
<comment type="subcellular location">
    <subcellularLocation>
        <location evidence="1">Membrane</location>
        <topology evidence="1">Multi-pass membrane protein</topology>
    </subcellularLocation>
</comment>
<accession>A0ABR4PFL1</accession>
<dbReference type="InterPro" id="IPR001248">
    <property type="entry name" value="Pur-cyt_permease"/>
</dbReference>
<evidence type="ECO:0000256" key="6">
    <source>
        <dbReference type="SAM" id="Phobius"/>
    </source>
</evidence>
<feature type="transmembrane region" description="Helical" evidence="6">
    <location>
        <begin position="193"/>
        <end position="216"/>
    </location>
</feature>
<feature type="transmembrane region" description="Helical" evidence="6">
    <location>
        <begin position="69"/>
        <end position="94"/>
    </location>
</feature>
<reference evidence="7 8" key="1">
    <citation type="submission" date="2024-06" db="EMBL/GenBank/DDBJ databases">
        <title>Complete genome of Phlyctema vagabunda strain 19-DSS-EL-015.</title>
        <authorList>
            <person name="Fiorenzani C."/>
        </authorList>
    </citation>
    <scope>NUCLEOTIDE SEQUENCE [LARGE SCALE GENOMIC DNA]</scope>
    <source>
        <strain evidence="7 8">19-DSS-EL-015</strain>
    </source>
</reference>
<keyword evidence="4 6" id="KW-1133">Transmembrane helix</keyword>
<comment type="caution">
    <text evidence="7">The sequence shown here is derived from an EMBL/GenBank/DDBJ whole genome shotgun (WGS) entry which is preliminary data.</text>
</comment>
<dbReference type="EMBL" id="JBFCZG010000005">
    <property type="protein sequence ID" value="KAL3422118.1"/>
    <property type="molecule type" value="Genomic_DNA"/>
</dbReference>
<feature type="transmembrane region" description="Helical" evidence="6">
    <location>
        <begin position="170"/>
        <end position="186"/>
    </location>
</feature>
<evidence type="ECO:0000256" key="4">
    <source>
        <dbReference type="ARBA" id="ARBA00022989"/>
    </source>
</evidence>
<feature type="transmembrane region" description="Helical" evidence="6">
    <location>
        <begin position="326"/>
        <end position="345"/>
    </location>
</feature>
<dbReference type="NCBIfam" id="TIGR00800">
    <property type="entry name" value="ncs1"/>
    <property type="match status" value="1"/>
</dbReference>
<feature type="transmembrane region" description="Helical" evidence="6">
    <location>
        <begin position="276"/>
        <end position="296"/>
    </location>
</feature>
<name>A0ABR4PFL1_9HELO</name>
<feature type="transmembrane region" description="Helical" evidence="6">
    <location>
        <begin position="390"/>
        <end position="415"/>
    </location>
</feature>
<gene>
    <name evidence="7" type="ORF">PVAG01_06274</name>
</gene>
<dbReference type="Proteomes" id="UP001629113">
    <property type="component" value="Unassembled WGS sequence"/>
</dbReference>
<dbReference type="CDD" id="cd11482">
    <property type="entry name" value="SLC-NCS1sbd_NRT1-like"/>
    <property type="match status" value="1"/>
</dbReference>
<organism evidence="7 8">
    <name type="scientific">Phlyctema vagabunda</name>
    <dbReference type="NCBI Taxonomy" id="108571"/>
    <lineage>
        <taxon>Eukaryota</taxon>
        <taxon>Fungi</taxon>
        <taxon>Dikarya</taxon>
        <taxon>Ascomycota</taxon>
        <taxon>Pezizomycotina</taxon>
        <taxon>Leotiomycetes</taxon>
        <taxon>Helotiales</taxon>
        <taxon>Dermateaceae</taxon>
        <taxon>Phlyctema</taxon>
    </lineage>
</organism>
<sequence length="561" mass="61852">MLSDGLKARLRVPVSESHISNVWINDDIRPLPPSRRSWTTWAFTSFWAINQIALTNWQLGSTLVASGLSVWQTMIAVILGKMIIAAVAIANGYVGAEWHIGYPIVSRYIWGIYGHYFLLAQRILLSLVWFAVQAWTGGLCVMNVLSAIFPSFQNMKNHFPESANMTTRQFVGWIVFLLLMVPVIWVKPERIHAALLWMNIVAATTLICMMIWALSAADGAGPLLSQAASPMSSSELGWTIVHGITTTIGGIAVGLTNQPDYSRFARKPGDQVFGQWFSVILFGTIFPLFGCLASSATQKIYGEAIWNPPLIAQQWLDSDYNAKSRAGAFFAGIGLVINQIAINSVDNAYSAGMDMAGLFPKWINIRRGAFIGLLLSMALCPWELLSSAAVFISVLSAYSVFLGPVIGIQITDYWLLRHRKVKLSDLYHPRPEGIYFFWHGFNVRAFAAWVTGFASQLPGFINAIEPSITVPVACTRLYYLAFLLGAAISALVHYALNRIWPPPGMGDYDSLDYFGTFTEAEAAKMGVEPYGGDVSEADILNNRLVGQEVEHTSVSTMASKH</sequence>
<dbReference type="PANTHER" id="PTHR30618">
    <property type="entry name" value="NCS1 FAMILY PURINE/PYRIMIDINE TRANSPORTER"/>
    <property type="match status" value="1"/>
</dbReference>
<dbReference type="Gene3D" id="1.10.4160.10">
    <property type="entry name" value="Hydantoin permease"/>
    <property type="match status" value="1"/>
</dbReference>
<dbReference type="PANTHER" id="PTHR30618:SF4">
    <property type="entry name" value="ALLANTOIN PERMEASE"/>
    <property type="match status" value="1"/>
</dbReference>
<keyword evidence="8" id="KW-1185">Reference proteome</keyword>
<keyword evidence="3 6" id="KW-0812">Transmembrane</keyword>
<comment type="similarity">
    <text evidence="2">Belongs to the purine-cytosine permease (2.A.39) family.</text>
</comment>
<feature type="transmembrane region" description="Helical" evidence="6">
    <location>
        <begin position="477"/>
        <end position="496"/>
    </location>
</feature>
<keyword evidence="5 6" id="KW-0472">Membrane</keyword>
<feature type="transmembrane region" description="Helical" evidence="6">
    <location>
        <begin position="100"/>
        <end position="120"/>
    </location>
</feature>